<feature type="chain" id="PRO_5046703696" description="Sel1 repeat family protein" evidence="1">
    <location>
        <begin position="18"/>
        <end position="351"/>
    </location>
</feature>
<dbReference type="EMBL" id="JAPDOG010000027">
    <property type="protein sequence ID" value="MCW3783896.1"/>
    <property type="molecule type" value="Genomic_DNA"/>
</dbReference>
<evidence type="ECO:0000313" key="3">
    <source>
        <dbReference type="Proteomes" id="UP001207582"/>
    </source>
</evidence>
<sequence>MFRILVLIIGLSIPSLANGEDFSPEMQKCFATLDRWQNAEATTCFLLVAYTPDKVGATENDVVEANYRLYELSLIMRLGHKVAIQHLEYAAKSGHPAAQNHLSYLITTTYGSKPNKAINEALGSRYSLRDAHNLLKAASDAGYYPAMIKLAADYRNGTGGALKDPVYAQELELKGVELALGAANAGDAEAAEDLSRYAIRGIGMPESMEQMKFYEDMAYRIYEARAESGSIKTKRFLAIRYSGIRPPENDQERARAEYWALSYLSAAQDYDAATMVAGLYGEEKFGSGPGPKTIAHILYNYASTLDDGDFAARQRDEIAAELTKSQTDTALRVARLCVDDGIPACIQQLPR</sequence>
<evidence type="ECO:0000313" key="2">
    <source>
        <dbReference type="EMBL" id="MCW3783896.1"/>
    </source>
</evidence>
<name>A0ABT3J8A4_9RHOB</name>
<proteinExistence type="predicted"/>
<dbReference type="Gene3D" id="1.25.40.10">
    <property type="entry name" value="Tetratricopeptide repeat domain"/>
    <property type="match status" value="1"/>
</dbReference>
<keyword evidence="3" id="KW-1185">Reference proteome</keyword>
<feature type="signal peptide" evidence="1">
    <location>
        <begin position="1"/>
        <end position="17"/>
    </location>
</feature>
<reference evidence="2 3" key="1">
    <citation type="submission" date="2022-10" db="EMBL/GenBank/DDBJ databases">
        <title>Defluviimonas sp. CAU 1641 isolated from mud.</title>
        <authorList>
            <person name="Kim W."/>
        </authorList>
    </citation>
    <scope>NUCLEOTIDE SEQUENCE [LARGE SCALE GENOMIC DNA]</scope>
    <source>
        <strain evidence="2 3">CAU 1641</strain>
    </source>
</reference>
<organism evidence="2 3">
    <name type="scientific">Defluviimonas salinarum</name>
    <dbReference type="NCBI Taxonomy" id="2992147"/>
    <lineage>
        <taxon>Bacteria</taxon>
        <taxon>Pseudomonadati</taxon>
        <taxon>Pseudomonadota</taxon>
        <taxon>Alphaproteobacteria</taxon>
        <taxon>Rhodobacterales</taxon>
        <taxon>Paracoccaceae</taxon>
        <taxon>Albidovulum</taxon>
    </lineage>
</organism>
<gene>
    <name evidence="2" type="ORF">OM960_20390</name>
</gene>
<dbReference type="Proteomes" id="UP001207582">
    <property type="component" value="Unassembled WGS sequence"/>
</dbReference>
<comment type="caution">
    <text evidence="2">The sequence shown here is derived from an EMBL/GenBank/DDBJ whole genome shotgun (WGS) entry which is preliminary data.</text>
</comment>
<protein>
    <recommendedName>
        <fullName evidence="4">Sel1 repeat family protein</fullName>
    </recommendedName>
</protein>
<accession>A0ABT3J8A4</accession>
<evidence type="ECO:0008006" key="4">
    <source>
        <dbReference type="Google" id="ProtNLM"/>
    </source>
</evidence>
<dbReference type="InterPro" id="IPR011990">
    <property type="entry name" value="TPR-like_helical_dom_sf"/>
</dbReference>
<dbReference type="SUPFAM" id="SSF81901">
    <property type="entry name" value="HCP-like"/>
    <property type="match status" value="1"/>
</dbReference>
<evidence type="ECO:0000256" key="1">
    <source>
        <dbReference type="SAM" id="SignalP"/>
    </source>
</evidence>
<dbReference type="RefSeq" id="WP_264773275.1">
    <property type="nucleotide sequence ID" value="NZ_JAPDOG010000027.1"/>
</dbReference>
<keyword evidence="1" id="KW-0732">Signal</keyword>